<dbReference type="Bgee" id="WBGene00018482">
    <property type="expression patterns" value="Expressed in adult organism and 4 other cell types or tissues"/>
</dbReference>
<dbReference type="OrthoDB" id="71307at2759"/>
<feature type="region of interest" description="Disordered" evidence="2">
    <location>
        <begin position="129"/>
        <end position="207"/>
    </location>
</feature>
<dbReference type="GO" id="GO:1904355">
    <property type="term" value="P:positive regulation of telomere capping"/>
    <property type="evidence" value="ECO:0000318"/>
    <property type="project" value="GO_Central"/>
</dbReference>
<accession>Q22974</accession>
<dbReference type="FunCoup" id="Q22974">
    <property type="interactions" value="1596"/>
</dbReference>
<dbReference type="KEGG" id="cel:CELE_F45F2.10"/>
<dbReference type="SUPFAM" id="SSF48403">
    <property type="entry name" value="Ankyrin repeat"/>
    <property type="match status" value="1"/>
</dbReference>
<reference evidence="3 4" key="1">
    <citation type="journal article" date="1998" name="Science">
        <title>Genome sequence of the nematode C. elegans: a platform for investigating biology.</title>
        <authorList>
            <consortium name="The C. elegans sequencing consortium"/>
            <person name="Sulson J.E."/>
            <person name="Waterston R."/>
        </authorList>
    </citation>
    <scope>NUCLEOTIDE SEQUENCE [LARGE SCALE GENOMIC DNA]</scope>
    <source>
        <strain evidence="3 4">Bristol N2</strain>
    </source>
</reference>
<keyword evidence="4" id="KW-1185">Reference proteome</keyword>
<dbReference type="GO" id="GO:0005737">
    <property type="term" value="C:cytoplasm"/>
    <property type="evidence" value="ECO:0000318"/>
    <property type="project" value="GO_Central"/>
</dbReference>
<dbReference type="CTD" id="179231"/>
<dbReference type="RefSeq" id="NP_505192.1">
    <property type="nucleotide sequence ID" value="NM_072791.3"/>
</dbReference>
<keyword evidence="1" id="KW-0040">ANK repeat</keyword>
<feature type="compositionally biased region" description="Low complexity" evidence="2">
    <location>
        <begin position="935"/>
        <end position="946"/>
    </location>
</feature>
<organism evidence="3 4">
    <name type="scientific">Caenorhabditis elegans</name>
    <dbReference type="NCBI Taxonomy" id="6239"/>
    <lineage>
        <taxon>Eukaryota</taxon>
        <taxon>Metazoa</taxon>
        <taxon>Ecdysozoa</taxon>
        <taxon>Nematoda</taxon>
        <taxon>Chromadorea</taxon>
        <taxon>Rhabditida</taxon>
        <taxon>Rhabditina</taxon>
        <taxon>Rhabditomorpha</taxon>
        <taxon>Rhabditoidea</taxon>
        <taxon>Rhabditidae</taxon>
        <taxon>Peloderinae</taxon>
        <taxon>Caenorhabditis</taxon>
    </lineage>
</organism>
<dbReference type="GO" id="GO:0090263">
    <property type="term" value="P:positive regulation of canonical Wnt signaling pathway"/>
    <property type="evidence" value="ECO:0000318"/>
    <property type="project" value="GO_Central"/>
</dbReference>
<dbReference type="UCSC" id="F45F2.10">
    <property type="organism name" value="c. elegans"/>
</dbReference>
<dbReference type="InParanoid" id="Q22974"/>
<dbReference type="PROSITE" id="PS50088">
    <property type="entry name" value="ANK_REPEAT"/>
    <property type="match status" value="1"/>
</dbReference>
<feature type="compositionally biased region" description="Low complexity" evidence="2">
    <location>
        <begin position="31"/>
        <end position="60"/>
    </location>
</feature>
<dbReference type="GO" id="GO:0070198">
    <property type="term" value="P:protein localization to chromosome, telomeric region"/>
    <property type="evidence" value="ECO:0000318"/>
    <property type="project" value="GO_Central"/>
</dbReference>
<dbReference type="PIR" id="T28956">
    <property type="entry name" value="T28956"/>
</dbReference>
<evidence type="ECO:0000313" key="3">
    <source>
        <dbReference type="EMBL" id="CCD70024.1"/>
    </source>
</evidence>
<evidence type="ECO:0000313" key="4">
    <source>
        <dbReference type="Proteomes" id="UP000001940"/>
    </source>
</evidence>
<dbReference type="HOGENOM" id="CLU_297575_0_0_1"/>
<keyword evidence="6" id="KW-1267">Proteomics identification</keyword>
<dbReference type="PeptideAtlas" id="Q22974"/>
<dbReference type="EMBL" id="BX284605">
    <property type="protein sequence ID" value="CCD70024.1"/>
    <property type="molecule type" value="Genomic_DNA"/>
</dbReference>
<dbReference type="InterPro" id="IPR002110">
    <property type="entry name" value="Ankyrin_rpt"/>
</dbReference>
<dbReference type="Gene3D" id="1.25.40.20">
    <property type="entry name" value="Ankyrin repeat-containing domain"/>
    <property type="match status" value="1"/>
</dbReference>
<dbReference type="PROSITE" id="PS50297">
    <property type="entry name" value="ANK_REP_REGION"/>
    <property type="match status" value="1"/>
</dbReference>
<dbReference type="AGR" id="WB:WBGene00018482"/>
<feature type="region of interest" description="Disordered" evidence="2">
    <location>
        <begin position="1"/>
        <end position="98"/>
    </location>
</feature>
<evidence type="ECO:0007829" key="6">
    <source>
        <dbReference type="PeptideAtlas" id="Q22974"/>
    </source>
</evidence>
<sequence>MPKDKKSKQKKEGSSGQEVEIVIKRKNSIVDSSGGSSSSSSETSGSSSDQSSQSGDSDGSIGFEHEKGTMTGGDNVQGSSSSHPDLGNNCSVRIRDRTEEMRKLMDENAKNRPVRIVDNVHGVPITEFTHIVPISDQERDDGPSTSGSYPNREPAQPSCSSSKQNGKTAKNNFKQKQLTKKQRKELERKEFEISGAPAPIYPGQKERTKNPIEYVVEKERNNLHVHHFNEWSGDNVRDGEMVVRGTNAAAQSMLGQDTVAIPYLRHEDELGPPMHYTDLHKNSQMRYLRNVNTIGNYTGLPAALKPLHRMGYGIAASGIPDPEPHTLTINGAKPFMKYQYTDYVKSGAKIINWRSDFVSNADMDQTSQDETYVAIMMDHKKALENMIENTDDEFQKNMIIALRDLDLRQVLLRFGEIERIIVRRKQNYVFSDCFPRFDSLSRQARITYVVTQTLDWSTNLFLEKFEDDVTEERACSILMHLASTCPGEKPCYEDKHRKCSILHFLIHTTANKNIHLSHKFSGGNTLLHFAAMTGSPCQVDVLLRNGAPLNELNDLHKSPVALAIRRHTSLIARQLMWHGADIGGSLSLNHVQPRTPRQAANKELSEYHDYQAKSISYKAREFINQRLRALNNSFVSWVEAIIIDADGRVKLGVHSVKSGLHQVRIGQDILDRLVVVQNRTFVKKSFQMVIERSEFEEEPVVLFLIPCQYNRFDTTMPANFPHIVRVPMVTDALATAERIAAKEKKRIASGGVRVEYKDDLKGCRPIKLLGESVSISFGDGNVDRREILEPFFSFEHNGIIYAYNLPPIISNNLETKSKQVNVTVNLTIPETEGNRFKDCFFMVQAVQIVVREQPQPINPAFESSPNSFNLRPRDPRTDMIAEKVARMRTEKVIEEAARRNEVEMRDNRVRGIVADIESAIALKKSKSVRGEATTSVSSSNSASSSSQVYVKDKTVVHRFPSNSMKDFDKPPVSSNKTKTD</sequence>
<evidence type="ECO:0000313" key="5">
    <source>
        <dbReference type="WormBase" id="F45F2.10"/>
    </source>
</evidence>
<dbReference type="Proteomes" id="UP000001940">
    <property type="component" value="Chromosome V"/>
</dbReference>
<protein>
    <submittedName>
        <fullName evidence="3">ANK_REP_REGION domain-containing protein</fullName>
    </submittedName>
</protein>
<feature type="compositionally biased region" description="Polar residues" evidence="2">
    <location>
        <begin position="157"/>
        <end position="176"/>
    </location>
</feature>
<dbReference type="eggNOG" id="ENOG502SV7K">
    <property type="taxonomic scope" value="Eukaryota"/>
</dbReference>
<dbReference type="PaxDb" id="6239-F45F2.10"/>
<dbReference type="OMA" id="ARQLMWH"/>
<feature type="repeat" description="ANK" evidence="1">
    <location>
        <begin position="522"/>
        <end position="554"/>
    </location>
</feature>
<feature type="region of interest" description="Disordered" evidence="2">
    <location>
        <begin position="927"/>
        <end position="980"/>
    </location>
</feature>
<evidence type="ECO:0000256" key="1">
    <source>
        <dbReference type="PROSITE-ProRule" id="PRU00023"/>
    </source>
</evidence>
<dbReference type="AlphaFoldDB" id="Q22974"/>
<proteinExistence type="evidence at protein level"/>
<evidence type="ECO:0000256" key="2">
    <source>
        <dbReference type="SAM" id="MobiDB-lite"/>
    </source>
</evidence>
<dbReference type="InterPro" id="IPR036770">
    <property type="entry name" value="Ankyrin_rpt-contain_sf"/>
</dbReference>
<dbReference type="STRING" id="6239.F45F2.10.1"/>
<dbReference type="GO" id="GO:0003950">
    <property type="term" value="F:NAD+ poly-ADP-ribosyltransferase activity"/>
    <property type="evidence" value="ECO:0000318"/>
    <property type="project" value="GO_Central"/>
</dbReference>
<gene>
    <name evidence="3" type="ORF">CELE_F45F2.10</name>
    <name evidence="3 5" type="ORF">F45F2.10</name>
</gene>
<feature type="compositionally biased region" description="Polar residues" evidence="2">
    <location>
        <begin position="72"/>
        <end position="91"/>
    </location>
</feature>
<name>Q22974_CAEEL</name>
<dbReference type="WormBase" id="F45F2.10">
    <property type="protein sequence ID" value="CE28828"/>
    <property type="gene ID" value="WBGene00018482"/>
</dbReference>
<dbReference type="SMR" id="Q22974"/>
<dbReference type="GO" id="GO:0005634">
    <property type="term" value="C:nucleus"/>
    <property type="evidence" value="ECO:0000318"/>
    <property type="project" value="GO_Central"/>
</dbReference>
<dbReference type="GeneID" id="179231"/>